<dbReference type="EMBL" id="CP101497">
    <property type="protein sequence ID" value="UTT63014.1"/>
    <property type="molecule type" value="Genomic_DNA"/>
</dbReference>
<feature type="domain" description="Glycosyltransferase subfamily 4-like N-terminal" evidence="4">
    <location>
        <begin position="18"/>
        <end position="178"/>
    </location>
</feature>
<gene>
    <name evidence="5" type="ORF">NNL39_02585</name>
</gene>
<dbReference type="PANTHER" id="PTHR46401:SF2">
    <property type="entry name" value="GLYCOSYLTRANSFERASE WBBK-RELATED"/>
    <property type="match status" value="1"/>
</dbReference>
<keyword evidence="1" id="KW-0328">Glycosyltransferase</keyword>
<keyword evidence="6" id="KW-1185">Reference proteome</keyword>
<dbReference type="Pfam" id="PF13439">
    <property type="entry name" value="Glyco_transf_4"/>
    <property type="match status" value="1"/>
</dbReference>
<evidence type="ECO:0000256" key="2">
    <source>
        <dbReference type="ARBA" id="ARBA00022679"/>
    </source>
</evidence>
<evidence type="ECO:0000259" key="4">
    <source>
        <dbReference type="Pfam" id="PF13439"/>
    </source>
</evidence>
<evidence type="ECO:0000256" key="1">
    <source>
        <dbReference type="ARBA" id="ARBA00022676"/>
    </source>
</evidence>
<dbReference type="SUPFAM" id="SSF53756">
    <property type="entry name" value="UDP-Glycosyltransferase/glycogen phosphorylase"/>
    <property type="match status" value="1"/>
</dbReference>
<proteinExistence type="predicted"/>
<organism evidence="5 6">
    <name type="scientific">Microcella humidisoli</name>
    <dbReference type="NCBI Taxonomy" id="2963406"/>
    <lineage>
        <taxon>Bacteria</taxon>
        <taxon>Bacillati</taxon>
        <taxon>Actinomycetota</taxon>
        <taxon>Actinomycetes</taxon>
        <taxon>Micrococcales</taxon>
        <taxon>Microbacteriaceae</taxon>
        <taxon>Microcella</taxon>
    </lineage>
</organism>
<evidence type="ECO:0000313" key="6">
    <source>
        <dbReference type="Proteomes" id="UP001060039"/>
    </source>
</evidence>
<evidence type="ECO:0000259" key="3">
    <source>
        <dbReference type="Pfam" id="PF00534"/>
    </source>
</evidence>
<evidence type="ECO:0000313" key="5">
    <source>
        <dbReference type="EMBL" id="UTT63014.1"/>
    </source>
</evidence>
<name>A0ABY5FXK6_9MICO</name>
<dbReference type="Gene3D" id="3.40.50.2000">
    <property type="entry name" value="Glycogen Phosphorylase B"/>
    <property type="match status" value="2"/>
</dbReference>
<dbReference type="Proteomes" id="UP001060039">
    <property type="component" value="Chromosome"/>
</dbReference>
<accession>A0ABY5FXK6</accession>
<reference evidence="5" key="1">
    <citation type="submission" date="2022-07" db="EMBL/GenBank/DDBJ databases">
        <title>Taxonomic analysis of Microcella humidisoli nov. sp., isolated from riverside soil.</title>
        <authorList>
            <person name="Molina K.M."/>
            <person name="Kim S.B."/>
        </authorList>
    </citation>
    <scope>NUCLEOTIDE SEQUENCE</scope>
    <source>
        <strain evidence="5">MMS21-STM10</strain>
    </source>
</reference>
<dbReference type="Pfam" id="PF00534">
    <property type="entry name" value="Glycos_transf_1"/>
    <property type="match status" value="1"/>
</dbReference>
<feature type="domain" description="Glycosyl transferase family 1" evidence="3">
    <location>
        <begin position="194"/>
        <end position="353"/>
    </location>
</feature>
<dbReference type="InterPro" id="IPR001296">
    <property type="entry name" value="Glyco_trans_1"/>
</dbReference>
<dbReference type="RefSeq" id="WP_255160147.1">
    <property type="nucleotide sequence ID" value="NZ_CP101497.1"/>
</dbReference>
<dbReference type="PANTHER" id="PTHR46401">
    <property type="entry name" value="GLYCOSYLTRANSFERASE WBBK-RELATED"/>
    <property type="match status" value="1"/>
</dbReference>
<dbReference type="CDD" id="cd03809">
    <property type="entry name" value="GT4_MtfB-like"/>
    <property type="match status" value="1"/>
</dbReference>
<sequence>MSAAPPIVIDATAIPAQVGGVGRYLEQLIPALDALGTPLVIACQQRDAAWIADAAPHARVHAVPAAVARTAVRLLWEQVGLVLLARRHRAAVIHSPHYTMPLLARRPVVVTLHDATFFSDPQLHSPVKRVFFRFWSRVSVRLAAACIVPSAATRSELERFVGPRAAACAVAHHGVDTSVFRPPTPAQIERARSLAGTPHWIAFLGTIEPRKNVPALIRAVLAARTELDDRFADAVLVLAGARGWDTEVDELLREAGDRVRVLGYVDRDDLPGLLGGSLLVAYPSLGEGFGLPVVEAMACGAAVLTTRRLALPEVGGDAVAYAEPSSESIRAAIVALLADDDHRSELGRRGRERAARFTWSAAAEAHAAVYTRAREGGTQNGAG</sequence>
<dbReference type="InterPro" id="IPR028098">
    <property type="entry name" value="Glyco_trans_4-like_N"/>
</dbReference>
<protein>
    <submittedName>
        <fullName evidence="5">Glycosyltransferase family 4 protein</fullName>
    </submittedName>
</protein>
<keyword evidence="2" id="KW-0808">Transferase</keyword>